<organism evidence="2 3">
    <name type="scientific">Aquimarina celericrescens</name>
    <dbReference type="NCBI Taxonomy" id="1964542"/>
    <lineage>
        <taxon>Bacteria</taxon>
        <taxon>Pseudomonadati</taxon>
        <taxon>Bacteroidota</taxon>
        <taxon>Flavobacteriia</taxon>
        <taxon>Flavobacteriales</taxon>
        <taxon>Flavobacteriaceae</taxon>
        <taxon>Aquimarina</taxon>
    </lineage>
</organism>
<name>A0ABW5ASE5_9FLAO</name>
<gene>
    <name evidence="2" type="ORF">ACFSJT_01070</name>
</gene>
<feature type="domain" description="N-acetyltransferase" evidence="1">
    <location>
        <begin position="2"/>
        <end position="172"/>
    </location>
</feature>
<keyword evidence="2" id="KW-0012">Acyltransferase</keyword>
<keyword evidence="2" id="KW-0808">Transferase</keyword>
<dbReference type="RefSeq" id="WP_378318330.1">
    <property type="nucleotide sequence ID" value="NZ_JBHUHY010000002.1"/>
</dbReference>
<dbReference type="EMBL" id="JBHUHY010000002">
    <property type="protein sequence ID" value="MFD2185367.1"/>
    <property type="molecule type" value="Genomic_DNA"/>
</dbReference>
<dbReference type="PROSITE" id="PS51186">
    <property type="entry name" value="GNAT"/>
    <property type="match status" value="1"/>
</dbReference>
<accession>A0ABW5ASE5</accession>
<dbReference type="Gene3D" id="3.40.630.30">
    <property type="match status" value="1"/>
</dbReference>
<evidence type="ECO:0000259" key="1">
    <source>
        <dbReference type="PROSITE" id="PS51186"/>
    </source>
</evidence>
<protein>
    <submittedName>
        <fullName evidence="2">GNAT family N-acetyltransferase</fullName>
        <ecNumber evidence="2">2.3.1.-</ecNumber>
    </submittedName>
</protein>
<evidence type="ECO:0000313" key="2">
    <source>
        <dbReference type="EMBL" id="MFD2185367.1"/>
    </source>
</evidence>
<proteinExistence type="predicted"/>
<dbReference type="InterPro" id="IPR000182">
    <property type="entry name" value="GNAT_dom"/>
</dbReference>
<dbReference type="SUPFAM" id="SSF55729">
    <property type="entry name" value="Acyl-CoA N-acyltransferases (Nat)"/>
    <property type="match status" value="1"/>
</dbReference>
<sequence length="173" mass="19978">MITIKVATLDDAESISFLGKKTFDQSFGHLFHDRIDLTSYLNETFSYEKISNSISKTHNIYWIVYKGNLSVGYAKLKLNSSSKFIKSDKICKLQKIYLCRGTSSKGIGSVLQQIIFDKAIDQGNEHLWLSVLKQNKRAITFYDRNKYQIVGDHSFIIGKQKFDFWVMSKKLIN</sequence>
<dbReference type="EC" id="2.3.1.-" evidence="2"/>
<dbReference type="InterPro" id="IPR016181">
    <property type="entry name" value="Acyl_CoA_acyltransferase"/>
</dbReference>
<dbReference type="Pfam" id="PF00583">
    <property type="entry name" value="Acetyltransf_1"/>
    <property type="match status" value="1"/>
</dbReference>
<comment type="caution">
    <text evidence="2">The sequence shown here is derived from an EMBL/GenBank/DDBJ whole genome shotgun (WGS) entry which is preliminary data.</text>
</comment>
<dbReference type="GO" id="GO:0016746">
    <property type="term" value="F:acyltransferase activity"/>
    <property type="evidence" value="ECO:0007669"/>
    <property type="project" value="UniProtKB-KW"/>
</dbReference>
<reference evidence="3" key="1">
    <citation type="journal article" date="2019" name="Int. J. Syst. Evol. Microbiol.">
        <title>The Global Catalogue of Microorganisms (GCM) 10K type strain sequencing project: providing services to taxonomists for standard genome sequencing and annotation.</title>
        <authorList>
            <consortium name="The Broad Institute Genomics Platform"/>
            <consortium name="The Broad Institute Genome Sequencing Center for Infectious Disease"/>
            <person name="Wu L."/>
            <person name="Ma J."/>
        </authorList>
    </citation>
    <scope>NUCLEOTIDE SEQUENCE [LARGE SCALE GENOMIC DNA]</scope>
    <source>
        <strain evidence="3">DT92</strain>
    </source>
</reference>
<dbReference type="Proteomes" id="UP001597344">
    <property type="component" value="Unassembled WGS sequence"/>
</dbReference>
<evidence type="ECO:0000313" key="3">
    <source>
        <dbReference type="Proteomes" id="UP001597344"/>
    </source>
</evidence>
<keyword evidence="3" id="KW-1185">Reference proteome</keyword>